<dbReference type="Proteomes" id="UP000091897">
    <property type="component" value="Chromosome"/>
</dbReference>
<evidence type="ECO:0000256" key="1">
    <source>
        <dbReference type="ARBA" id="ARBA00004651"/>
    </source>
</evidence>
<name>A0ABN4R0A3_9BORD</name>
<dbReference type="InterPro" id="IPR000515">
    <property type="entry name" value="MetI-like"/>
</dbReference>
<dbReference type="PROSITE" id="PS50928">
    <property type="entry name" value="ABC_TM1"/>
    <property type="match status" value="1"/>
</dbReference>
<keyword evidence="3" id="KW-1003">Cell membrane</keyword>
<accession>A0ABN4R0A3</accession>
<feature type="transmembrane region" description="Helical" evidence="7">
    <location>
        <begin position="124"/>
        <end position="146"/>
    </location>
</feature>
<keyword evidence="5 7" id="KW-1133">Transmembrane helix</keyword>
<evidence type="ECO:0000256" key="6">
    <source>
        <dbReference type="ARBA" id="ARBA00023136"/>
    </source>
</evidence>
<feature type="domain" description="ABC transmembrane type-1" evidence="8">
    <location>
        <begin position="86"/>
        <end position="270"/>
    </location>
</feature>
<evidence type="ECO:0000256" key="5">
    <source>
        <dbReference type="ARBA" id="ARBA00022989"/>
    </source>
</evidence>
<evidence type="ECO:0000256" key="4">
    <source>
        <dbReference type="ARBA" id="ARBA00022692"/>
    </source>
</evidence>
<feature type="transmembrane region" description="Helical" evidence="7">
    <location>
        <begin position="93"/>
        <end position="112"/>
    </location>
</feature>
<comment type="subcellular location">
    <subcellularLocation>
        <location evidence="1 7">Cell membrane</location>
        <topology evidence="1 7">Multi-pass membrane protein</topology>
    </subcellularLocation>
</comment>
<feature type="transmembrane region" description="Helical" evidence="7">
    <location>
        <begin position="31"/>
        <end position="52"/>
    </location>
</feature>
<evidence type="ECO:0000313" key="10">
    <source>
        <dbReference type="Proteomes" id="UP000091897"/>
    </source>
</evidence>
<dbReference type="EMBL" id="CP016170">
    <property type="protein sequence ID" value="ANN66636.1"/>
    <property type="molecule type" value="Genomic_DNA"/>
</dbReference>
<evidence type="ECO:0000256" key="2">
    <source>
        <dbReference type="ARBA" id="ARBA00022448"/>
    </source>
</evidence>
<dbReference type="PANTHER" id="PTHR30151">
    <property type="entry name" value="ALKANE SULFONATE ABC TRANSPORTER-RELATED, MEMBRANE SUBUNIT"/>
    <property type="match status" value="1"/>
</dbReference>
<protein>
    <submittedName>
        <fullName evidence="9">ABC transporter permease</fullName>
    </submittedName>
</protein>
<proteinExistence type="inferred from homology"/>
<dbReference type="SUPFAM" id="SSF161098">
    <property type="entry name" value="MetI-like"/>
    <property type="match status" value="1"/>
</dbReference>
<keyword evidence="10" id="KW-1185">Reference proteome</keyword>
<feature type="transmembrane region" description="Helical" evidence="7">
    <location>
        <begin position="152"/>
        <end position="173"/>
    </location>
</feature>
<keyword evidence="4 7" id="KW-0812">Transmembrane</keyword>
<evidence type="ECO:0000256" key="3">
    <source>
        <dbReference type="ARBA" id="ARBA00022475"/>
    </source>
</evidence>
<keyword evidence="2 7" id="KW-0813">Transport</keyword>
<evidence type="ECO:0000256" key="7">
    <source>
        <dbReference type="RuleBase" id="RU363032"/>
    </source>
</evidence>
<dbReference type="RefSeq" id="WP_066348274.1">
    <property type="nucleotide sequence ID" value="NZ_CBCSFJ010000026.1"/>
</dbReference>
<organism evidence="9 10">
    <name type="scientific">Bordetella bronchialis</name>
    <dbReference type="NCBI Taxonomy" id="463025"/>
    <lineage>
        <taxon>Bacteria</taxon>
        <taxon>Pseudomonadati</taxon>
        <taxon>Pseudomonadota</taxon>
        <taxon>Betaproteobacteria</taxon>
        <taxon>Burkholderiales</taxon>
        <taxon>Alcaligenaceae</taxon>
        <taxon>Bordetella</taxon>
    </lineage>
</organism>
<keyword evidence="6 7" id="KW-0472">Membrane</keyword>
<dbReference type="CDD" id="cd06261">
    <property type="entry name" value="TM_PBP2"/>
    <property type="match status" value="1"/>
</dbReference>
<gene>
    <name evidence="9" type="ORF">BAU06_10370</name>
</gene>
<evidence type="ECO:0000259" key="8">
    <source>
        <dbReference type="PROSITE" id="PS50928"/>
    </source>
</evidence>
<evidence type="ECO:0000313" key="9">
    <source>
        <dbReference type="EMBL" id="ANN66636.1"/>
    </source>
</evidence>
<comment type="similarity">
    <text evidence="7">Belongs to the binding-protein-dependent transport system permease family.</text>
</comment>
<dbReference type="PANTHER" id="PTHR30151:SF20">
    <property type="entry name" value="ABC TRANSPORTER PERMEASE PROTEIN HI_0355-RELATED"/>
    <property type="match status" value="1"/>
</dbReference>
<sequence>MSNAALQPVSAEAVRAVSPARRGKRALDGSAIAVAGFVALIAIWFLSVRFLHIPSYILPDPMKVLHALWAGLAVDPTSSTGFYRPLWSTLSNAALGFAIGSALGLVLGSLMAESKVVEKLVMPYAFALQSLPKVAIAPLIVIWLGFGDSSKIAIAALLAFFPLLINSFTGLRATEPERIDLMRSLSATRFEIYRIVKLPNAAPFIFAGLDMAVVYALLGAIVAEFLGAQQGMGVAITQAQSVSDVAGVFALLIILGVTGVLLHGAVNRIERRVVHWARRNSR</sequence>
<reference evidence="9 10" key="1">
    <citation type="submission" date="2016-06" db="EMBL/GenBank/DDBJ databases">
        <title>Complete genome sequences of Bordetella bronchialis and Bordetella flabilis.</title>
        <authorList>
            <person name="LiPuma J.J."/>
            <person name="Spilker T."/>
        </authorList>
    </citation>
    <scope>NUCLEOTIDE SEQUENCE [LARGE SCALE GENOMIC DNA]</scope>
    <source>
        <strain evidence="9 10">AU3182</strain>
    </source>
</reference>
<feature type="transmembrane region" description="Helical" evidence="7">
    <location>
        <begin position="246"/>
        <end position="266"/>
    </location>
</feature>
<dbReference type="InterPro" id="IPR035906">
    <property type="entry name" value="MetI-like_sf"/>
</dbReference>
<dbReference type="Gene3D" id="1.10.3720.10">
    <property type="entry name" value="MetI-like"/>
    <property type="match status" value="1"/>
</dbReference>
<feature type="transmembrane region" description="Helical" evidence="7">
    <location>
        <begin position="204"/>
        <end position="226"/>
    </location>
</feature>
<dbReference type="Pfam" id="PF00528">
    <property type="entry name" value="BPD_transp_1"/>
    <property type="match status" value="1"/>
</dbReference>